<dbReference type="Proteomes" id="UP000271339">
    <property type="component" value="Unassembled WGS sequence"/>
</dbReference>
<evidence type="ECO:0000256" key="3">
    <source>
        <dbReference type="ARBA" id="ARBA00022692"/>
    </source>
</evidence>
<dbReference type="PANTHER" id="PTHR43596:SF1">
    <property type="entry name" value="ADP,ATP CARRIER PROTEIN"/>
    <property type="match status" value="1"/>
</dbReference>
<evidence type="ECO:0000256" key="8">
    <source>
        <dbReference type="RuleBase" id="RU363121"/>
    </source>
</evidence>
<feature type="transmembrane region" description="Helical" evidence="8">
    <location>
        <begin position="21"/>
        <end position="41"/>
    </location>
</feature>
<keyword evidence="3 8" id="KW-0812">Transmembrane</keyword>
<dbReference type="Pfam" id="PF03219">
    <property type="entry name" value="TLC"/>
    <property type="match status" value="1"/>
</dbReference>
<comment type="caution">
    <text evidence="9">The sequence shown here is derived from an EMBL/GenBank/DDBJ whole genome shotgun (WGS) entry which is preliminary data.</text>
</comment>
<evidence type="ECO:0000313" key="9">
    <source>
        <dbReference type="EMBL" id="RMA64758.1"/>
    </source>
</evidence>
<feature type="transmembrane region" description="Helical" evidence="8">
    <location>
        <begin position="114"/>
        <end position="135"/>
    </location>
</feature>
<organism evidence="9 10">
    <name type="scientific">Ulvibacter antarcticus</name>
    <dbReference type="NCBI Taxonomy" id="442714"/>
    <lineage>
        <taxon>Bacteria</taxon>
        <taxon>Pseudomonadati</taxon>
        <taxon>Bacteroidota</taxon>
        <taxon>Flavobacteriia</taxon>
        <taxon>Flavobacteriales</taxon>
        <taxon>Flavobacteriaceae</taxon>
        <taxon>Ulvibacter</taxon>
    </lineage>
</organism>
<comment type="similarity">
    <text evidence="8">Belongs to the ADP/ATP translocase tlc family.</text>
</comment>
<keyword evidence="2 8" id="KW-0813">Transport</keyword>
<evidence type="ECO:0000256" key="4">
    <source>
        <dbReference type="ARBA" id="ARBA00022741"/>
    </source>
</evidence>
<feature type="transmembrane region" description="Helical" evidence="8">
    <location>
        <begin position="177"/>
        <end position="197"/>
    </location>
</feature>
<feature type="transmembrane region" description="Helical" evidence="8">
    <location>
        <begin position="270"/>
        <end position="292"/>
    </location>
</feature>
<feature type="transmembrane region" description="Helical" evidence="8">
    <location>
        <begin position="304"/>
        <end position="330"/>
    </location>
</feature>
<evidence type="ECO:0000256" key="6">
    <source>
        <dbReference type="ARBA" id="ARBA00022989"/>
    </source>
</evidence>
<dbReference type="GO" id="GO:0016020">
    <property type="term" value="C:membrane"/>
    <property type="evidence" value="ECO:0007669"/>
    <property type="project" value="UniProtKB-SubCell"/>
</dbReference>
<sequence length="947" mass="107770">MLKELFKKTFDIRDGEIHISFFMQLYIFLLITVLLMVKPTINALFLSKLGADHLPYGYILVAVIALITMFFYNKAIKKFSLRIITISTLVFFSLSFLLLSLLMFWGALSYFALYAYYLSVALFAVLVTSQFWIIANMVYNAREAKRLFGFIGAGAIAGGIFGGYLTSIIAPAFGNRVVMLLAAALLLCCIPILNSVWKIRIRKLNVYIRNQRKNAEKQSYTSPYKIVLKSKHLTYLAAIVGVGVIMAKLVDFQFSDFANRAIPDSDELASFFGFWFSTFNVIALLIQLFLTNRMLAWLGVTTNLMLLPFGIAIGCLLFLTFPELWVLIIIKGLDGSFKQSINKAGIELSILPIPYHIKSQAKSFIDVVVDSFATGIAGLLLFFVVRGMNLNSSYITVIILLILFIWIFLIYKLRETYFESFRTNIQSSLQANSQVKKKISLETTTNSTIQVLSNGSEIEILNLLDRLQNYRLKSLEPHIIKLLDHPSNEIKSAAITQLYFYKKGTAINRIKELIHTKDDDVVYRAMDYLLHHTDIDDSRIFESYLNHSSDYITNAALLCLAKESPENKNLAVKYDLNARIERKIRELTTADNDLRKQEVGELMIAIAYAGEPKYYSFISANFNNRDPYVVGHAIKAAGITAHAPFVNDLINFLAEKTFRRNARRALRNYGPEINKTILNLVVSENLDNEVKPYIPKVIESFKSKEGVKILMRLLKSKDFIIRLQAAKSLNKLQINSATLKIDQRSLTKIILKENEYYKNTLNAITSLKRSIGTQDLSETTTDEETDLLVARESLIEILNHQLDQSLECVFKLLSLKYDRVDIETAYFGLKSDVQNTKINAVEFLDNLLQSRLKSSMLPLIEYHIIDNNDYSISSFDSADISEKRVLLMLMKNRGPKVKLAVLNLMAELHDVTFIKKITPLLKHKNKSVRYFAKNALDKIRQGQLTPS</sequence>
<evidence type="ECO:0000256" key="7">
    <source>
        <dbReference type="ARBA" id="ARBA00023136"/>
    </source>
</evidence>
<feature type="transmembrane region" description="Helical" evidence="8">
    <location>
        <begin position="364"/>
        <end position="385"/>
    </location>
</feature>
<dbReference type="InterPro" id="IPR004667">
    <property type="entry name" value="ADP_ATP_car_bac_type"/>
</dbReference>
<evidence type="ECO:0000256" key="2">
    <source>
        <dbReference type="ARBA" id="ARBA00022448"/>
    </source>
</evidence>
<dbReference type="InterPro" id="IPR016024">
    <property type="entry name" value="ARM-type_fold"/>
</dbReference>
<evidence type="ECO:0000313" key="10">
    <source>
        <dbReference type="Proteomes" id="UP000271339"/>
    </source>
</evidence>
<feature type="transmembrane region" description="Helical" evidence="8">
    <location>
        <begin position="392"/>
        <end position="411"/>
    </location>
</feature>
<dbReference type="OrthoDB" id="1132709at2"/>
<dbReference type="SUPFAM" id="SSF48371">
    <property type="entry name" value="ARM repeat"/>
    <property type="match status" value="1"/>
</dbReference>
<evidence type="ECO:0000256" key="5">
    <source>
        <dbReference type="ARBA" id="ARBA00022840"/>
    </source>
</evidence>
<comment type="subcellular location">
    <subcellularLocation>
        <location evidence="1 8">Membrane</location>
        <topology evidence="1 8">Multi-pass membrane protein</topology>
    </subcellularLocation>
</comment>
<dbReference type="EMBL" id="REFC01000012">
    <property type="protein sequence ID" value="RMA64758.1"/>
    <property type="molecule type" value="Genomic_DNA"/>
</dbReference>
<keyword evidence="4 8" id="KW-0547">Nucleotide-binding</keyword>
<accession>A0A3L9Z342</accession>
<dbReference type="Gene3D" id="1.20.1250.20">
    <property type="entry name" value="MFS general substrate transporter like domains"/>
    <property type="match status" value="2"/>
</dbReference>
<dbReference type="RefSeq" id="WP_121907190.1">
    <property type="nucleotide sequence ID" value="NZ_REFC01000012.1"/>
</dbReference>
<keyword evidence="7 8" id="KW-0472">Membrane</keyword>
<feature type="transmembrane region" description="Helical" evidence="8">
    <location>
        <begin position="147"/>
        <end position="165"/>
    </location>
</feature>
<keyword evidence="6 8" id="KW-1133">Transmembrane helix</keyword>
<reference evidence="9 10" key="1">
    <citation type="submission" date="2018-10" db="EMBL/GenBank/DDBJ databases">
        <title>Genomic Encyclopedia of Archaeal and Bacterial Type Strains, Phase II (KMG-II): from individual species to whole genera.</title>
        <authorList>
            <person name="Goeker M."/>
        </authorList>
    </citation>
    <scope>NUCLEOTIDE SEQUENCE [LARGE SCALE GENOMIC DNA]</scope>
    <source>
        <strain evidence="9 10">DSM 23424</strain>
    </source>
</reference>
<name>A0A3L9Z342_9FLAO</name>
<dbReference type="GO" id="GO:0005471">
    <property type="term" value="F:ATP:ADP antiporter activity"/>
    <property type="evidence" value="ECO:0007669"/>
    <property type="project" value="InterPro"/>
</dbReference>
<feature type="transmembrane region" description="Helical" evidence="8">
    <location>
        <begin position="233"/>
        <end position="250"/>
    </location>
</feature>
<dbReference type="InterPro" id="IPR011989">
    <property type="entry name" value="ARM-like"/>
</dbReference>
<keyword evidence="5 8" id="KW-0067">ATP-binding</keyword>
<protein>
    <recommendedName>
        <fullName evidence="8">ADP,ATP carrier protein</fullName>
    </recommendedName>
</protein>
<feature type="transmembrane region" description="Helical" evidence="8">
    <location>
        <begin position="53"/>
        <end position="72"/>
    </location>
</feature>
<dbReference type="InterPro" id="IPR036259">
    <property type="entry name" value="MFS_trans_sf"/>
</dbReference>
<dbReference type="GO" id="GO:0005524">
    <property type="term" value="F:ATP binding"/>
    <property type="evidence" value="ECO:0007669"/>
    <property type="project" value="UniProtKB-KW"/>
</dbReference>
<dbReference type="AlphaFoldDB" id="A0A3L9Z342"/>
<dbReference type="SUPFAM" id="SSF103473">
    <property type="entry name" value="MFS general substrate transporter"/>
    <property type="match status" value="1"/>
</dbReference>
<proteinExistence type="inferred from homology"/>
<dbReference type="PANTHER" id="PTHR43596">
    <property type="entry name" value="ADP,ATP CARRIER PROTEIN"/>
    <property type="match status" value="1"/>
</dbReference>
<dbReference type="Gene3D" id="1.25.10.10">
    <property type="entry name" value="Leucine-rich Repeat Variant"/>
    <property type="match status" value="1"/>
</dbReference>
<evidence type="ECO:0000256" key="1">
    <source>
        <dbReference type="ARBA" id="ARBA00004141"/>
    </source>
</evidence>
<feature type="transmembrane region" description="Helical" evidence="8">
    <location>
        <begin position="84"/>
        <end position="108"/>
    </location>
</feature>
<gene>
    <name evidence="9" type="ORF">BXY75_1639</name>
</gene>
<keyword evidence="10" id="KW-1185">Reference proteome</keyword>